<reference evidence="3" key="1">
    <citation type="submission" date="2016-12" db="EMBL/GenBank/DDBJ databases">
        <authorList>
            <person name="Moulin L."/>
        </authorList>
    </citation>
    <scope>NUCLEOTIDE SEQUENCE [LARGE SCALE GENOMIC DNA]</scope>
    <source>
        <strain evidence="3">STM 7183</strain>
    </source>
</reference>
<feature type="compositionally biased region" description="Basic and acidic residues" evidence="2">
    <location>
        <begin position="8"/>
        <end position="32"/>
    </location>
</feature>
<organism evidence="3 4">
    <name type="scientific">Paraburkholderia piptadeniae</name>
    <dbReference type="NCBI Taxonomy" id="1701573"/>
    <lineage>
        <taxon>Bacteria</taxon>
        <taxon>Pseudomonadati</taxon>
        <taxon>Pseudomonadota</taxon>
        <taxon>Betaproteobacteria</taxon>
        <taxon>Burkholderiales</taxon>
        <taxon>Burkholderiaceae</taxon>
        <taxon>Paraburkholderia</taxon>
    </lineage>
</organism>
<evidence type="ECO:0000256" key="2">
    <source>
        <dbReference type="SAM" id="MobiDB-lite"/>
    </source>
</evidence>
<proteinExistence type="predicted"/>
<evidence type="ECO:0000313" key="4">
    <source>
        <dbReference type="Proteomes" id="UP000195569"/>
    </source>
</evidence>
<evidence type="ECO:0000313" key="3">
    <source>
        <dbReference type="EMBL" id="SIT45932.1"/>
    </source>
</evidence>
<dbReference type="RefSeq" id="WP_087736863.1">
    <property type="nucleotide sequence ID" value="NZ_CYGY02000049.1"/>
</dbReference>
<dbReference type="AlphaFoldDB" id="A0A1N7SF17"/>
<comment type="caution">
    <text evidence="3">The sequence shown here is derived from an EMBL/GenBank/DDBJ whole genome shotgun (WGS) entry which is preliminary data.</text>
</comment>
<dbReference type="OrthoDB" id="8778941at2"/>
<gene>
    <name evidence="3" type="ORF">BN2476_490062</name>
</gene>
<sequence length="146" mass="16361">MSSNQTDSRSRLSAESSYREAFERLKRGKPERLPQGTSVSQNNVAREAGSDPSALKKSRFPTLIADIQQYVAGHADDRPPSRHQTLQAQRKLNRTLRDRIEALTKQRDAVTCLLNEANARILELTDYVAELQAKLPASNVAPIRHV</sequence>
<keyword evidence="1" id="KW-0175">Coiled coil</keyword>
<name>A0A1N7SF17_9BURK</name>
<accession>A0A1N7SF17</accession>
<feature type="region of interest" description="Disordered" evidence="2">
    <location>
        <begin position="1"/>
        <end position="57"/>
    </location>
</feature>
<evidence type="ECO:0000256" key="1">
    <source>
        <dbReference type="SAM" id="Coils"/>
    </source>
</evidence>
<dbReference type="Proteomes" id="UP000195569">
    <property type="component" value="Unassembled WGS sequence"/>
</dbReference>
<keyword evidence="4" id="KW-1185">Reference proteome</keyword>
<dbReference type="EMBL" id="CYGY02000049">
    <property type="protein sequence ID" value="SIT45932.1"/>
    <property type="molecule type" value="Genomic_DNA"/>
</dbReference>
<feature type="compositionally biased region" description="Polar residues" evidence="2">
    <location>
        <begin position="35"/>
        <end position="44"/>
    </location>
</feature>
<protein>
    <submittedName>
        <fullName evidence="3">Uncharacterized protein</fullName>
    </submittedName>
</protein>
<feature type="coiled-coil region" evidence="1">
    <location>
        <begin position="86"/>
        <end position="134"/>
    </location>
</feature>